<evidence type="ECO:0000256" key="6">
    <source>
        <dbReference type="SAM" id="Phobius"/>
    </source>
</evidence>
<dbReference type="PROSITE" id="PS50850">
    <property type="entry name" value="MFS"/>
    <property type="match status" value="1"/>
</dbReference>
<feature type="transmembrane region" description="Helical" evidence="6">
    <location>
        <begin position="321"/>
        <end position="340"/>
    </location>
</feature>
<dbReference type="PANTHER" id="PTHR43791:SF36">
    <property type="entry name" value="TRANSPORTER, PUTATIVE (AFU_ORTHOLOGUE AFUA_6G08340)-RELATED"/>
    <property type="match status" value="1"/>
</dbReference>
<comment type="subcellular location">
    <subcellularLocation>
        <location evidence="1">Membrane</location>
        <topology evidence="1">Multi-pass membrane protein</topology>
    </subcellularLocation>
</comment>
<dbReference type="SUPFAM" id="SSF103473">
    <property type="entry name" value="MFS general substrate transporter"/>
    <property type="match status" value="1"/>
</dbReference>
<dbReference type="FunFam" id="1.20.1250.20:FF:000018">
    <property type="entry name" value="MFS transporter permease"/>
    <property type="match status" value="1"/>
</dbReference>
<dbReference type="Gene3D" id="1.20.1250.20">
    <property type="entry name" value="MFS general substrate transporter like domains"/>
    <property type="match status" value="2"/>
</dbReference>
<gene>
    <name evidence="8" type="ORF">DY926_00645</name>
</gene>
<comment type="caution">
    <text evidence="8">The sequence shown here is derived from an EMBL/GenBank/DDBJ whole genome shotgun (WGS) entry which is preliminary data.</text>
</comment>
<keyword evidence="2" id="KW-0813">Transport</keyword>
<feature type="transmembrane region" description="Helical" evidence="6">
    <location>
        <begin position="412"/>
        <end position="432"/>
    </location>
</feature>
<name>A0A371Z4T9_9PROT</name>
<evidence type="ECO:0000313" key="9">
    <source>
        <dbReference type="Proteomes" id="UP000262371"/>
    </source>
</evidence>
<keyword evidence="3 6" id="KW-0812">Transmembrane</keyword>
<dbReference type="AlphaFoldDB" id="A0A371Z4T9"/>
<dbReference type="CDD" id="cd17319">
    <property type="entry name" value="MFS_ExuT_GudP_like"/>
    <property type="match status" value="1"/>
</dbReference>
<reference evidence="8 9" key="1">
    <citation type="submission" date="2018-08" db="EMBL/GenBank/DDBJ databases">
        <title>Komagataeibacter sp. AV 382.</title>
        <authorList>
            <person name="Skraban J."/>
            <person name="Trcek J."/>
        </authorList>
    </citation>
    <scope>NUCLEOTIDE SEQUENCE [LARGE SCALE GENOMIC DNA]</scope>
    <source>
        <strain evidence="8 9">AV 382</strain>
    </source>
</reference>
<feature type="transmembrane region" description="Helical" evidence="6">
    <location>
        <begin position="291"/>
        <end position="309"/>
    </location>
</feature>
<dbReference type="Proteomes" id="UP000262371">
    <property type="component" value="Unassembled WGS sequence"/>
</dbReference>
<evidence type="ECO:0000256" key="5">
    <source>
        <dbReference type="ARBA" id="ARBA00023136"/>
    </source>
</evidence>
<feature type="transmembrane region" description="Helical" evidence="6">
    <location>
        <begin position="62"/>
        <end position="81"/>
    </location>
</feature>
<dbReference type="Pfam" id="PF07690">
    <property type="entry name" value="MFS_1"/>
    <property type="match status" value="1"/>
</dbReference>
<evidence type="ECO:0000256" key="1">
    <source>
        <dbReference type="ARBA" id="ARBA00004141"/>
    </source>
</evidence>
<feature type="domain" description="Major facilitator superfamily (MFS) profile" evidence="7">
    <location>
        <begin position="31"/>
        <end position="436"/>
    </location>
</feature>
<dbReference type="InterPro" id="IPR020846">
    <property type="entry name" value="MFS_dom"/>
</dbReference>
<evidence type="ECO:0000256" key="4">
    <source>
        <dbReference type="ARBA" id="ARBA00022989"/>
    </source>
</evidence>
<evidence type="ECO:0000256" key="3">
    <source>
        <dbReference type="ARBA" id="ARBA00022692"/>
    </source>
</evidence>
<accession>A0A371Z4T9</accession>
<dbReference type="EMBL" id="QUWV01000003">
    <property type="protein sequence ID" value="RFD21488.1"/>
    <property type="molecule type" value="Genomic_DNA"/>
</dbReference>
<feature type="transmembrane region" description="Helical" evidence="6">
    <location>
        <begin position="122"/>
        <end position="144"/>
    </location>
</feature>
<feature type="transmembrane region" description="Helical" evidence="6">
    <location>
        <begin position="378"/>
        <end position="400"/>
    </location>
</feature>
<evidence type="ECO:0000259" key="7">
    <source>
        <dbReference type="PROSITE" id="PS50850"/>
    </source>
</evidence>
<dbReference type="OrthoDB" id="9773957at2"/>
<dbReference type="GO" id="GO:0016020">
    <property type="term" value="C:membrane"/>
    <property type="evidence" value="ECO:0007669"/>
    <property type="project" value="UniProtKB-SubCell"/>
</dbReference>
<keyword evidence="4 6" id="KW-1133">Transmembrane helix</keyword>
<keyword evidence="9" id="KW-1185">Reference proteome</keyword>
<dbReference type="GO" id="GO:0022857">
    <property type="term" value="F:transmembrane transporter activity"/>
    <property type="evidence" value="ECO:0007669"/>
    <property type="project" value="InterPro"/>
</dbReference>
<feature type="transmembrane region" description="Helical" evidence="6">
    <location>
        <begin position="255"/>
        <end position="276"/>
    </location>
</feature>
<protein>
    <submittedName>
        <fullName evidence="8">MFS transporter</fullName>
    </submittedName>
</protein>
<evidence type="ECO:0000313" key="8">
    <source>
        <dbReference type="EMBL" id="RFD21488.1"/>
    </source>
</evidence>
<feature type="transmembrane region" description="Helical" evidence="6">
    <location>
        <begin position="190"/>
        <end position="212"/>
    </location>
</feature>
<dbReference type="PANTHER" id="PTHR43791">
    <property type="entry name" value="PERMEASE-RELATED"/>
    <property type="match status" value="1"/>
</dbReference>
<dbReference type="InterPro" id="IPR011701">
    <property type="entry name" value="MFS"/>
</dbReference>
<organism evidence="8 9">
    <name type="scientific">Komagataeibacter melaceti</name>
    <dbReference type="NCBI Taxonomy" id="2766577"/>
    <lineage>
        <taxon>Bacteria</taxon>
        <taxon>Pseudomonadati</taxon>
        <taxon>Pseudomonadota</taxon>
        <taxon>Alphaproteobacteria</taxon>
        <taxon>Acetobacterales</taxon>
        <taxon>Acetobacteraceae</taxon>
        <taxon>Komagataeibacter</taxon>
    </lineage>
</organism>
<proteinExistence type="predicted"/>
<feature type="transmembrane region" description="Helical" evidence="6">
    <location>
        <begin position="97"/>
        <end position="115"/>
    </location>
</feature>
<feature type="transmembrane region" description="Helical" evidence="6">
    <location>
        <begin position="346"/>
        <end position="366"/>
    </location>
</feature>
<sequence>MSSLPKEPVVDSIPDRAITLKRLYQKVDMRIVSILMLAYLLDSIDRMNIGFARQQISERMSLTSADYGTAAGIFFIGYVLFEIPSNLILPRVGARRTFARIMVLWGLTSACMGFLHDRNMFYILRFMLGLFEAGFAPACMFYLARWYPPTRVATAVSVQQTAAPLAGVISGPMSGWIISSMDHVGGLDGWRWMFFIEGVPSILMGIAVYFLLPDRMEDAKWLNDSERALLKTQYVDVPTAVNYGSFRQVMADPKIYVMSMAYFCLICGIYTVNFWLPNIIHNTGVKSEMQTGMLAAIPYIFCTIAIIVWARKSDQARERRWHSVVPAASGALALLAIPFLHNNLPLSLAMMSITISVVYSAYIIFWSVPCEMLKGRGAAGGFALINTIGMLGGFCSPIIIGHLTDWTGNLNAGLLCMSMIVFIGSIILFFIVPGRKDTEENSAVRSGYSV</sequence>
<evidence type="ECO:0000256" key="2">
    <source>
        <dbReference type="ARBA" id="ARBA00022448"/>
    </source>
</evidence>
<dbReference type="InterPro" id="IPR036259">
    <property type="entry name" value="MFS_trans_sf"/>
</dbReference>
<keyword evidence="5 6" id="KW-0472">Membrane</keyword>
<dbReference type="RefSeq" id="WP_116701603.1">
    <property type="nucleotide sequence ID" value="NZ_QUWV01000003.1"/>
</dbReference>